<dbReference type="EMBL" id="CP033361">
    <property type="protein sequence ID" value="QKC74563.1"/>
    <property type="molecule type" value="Genomic_DNA"/>
</dbReference>
<evidence type="ECO:0000256" key="6">
    <source>
        <dbReference type="SAM" id="Phobius"/>
    </source>
</evidence>
<evidence type="ECO:0000313" key="7">
    <source>
        <dbReference type="EMBL" id="QKC74563.1"/>
    </source>
</evidence>
<feature type="transmembrane region" description="Helical" evidence="6">
    <location>
        <begin position="235"/>
        <end position="255"/>
    </location>
</feature>
<dbReference type="InterPro" id="IPR001851">
    <property type="entry name" value="ABC_transp_permease"/>
</dbReference>
<feature type="transmembrane region" description="Helical" evidence="6">
    <location>
        <begin position="314"/>
        <end position="334"/>
    </location>
</feature>
<proteinExistence type="predicted"/>
<comment type="subcellular location">
    <subcellularLocation>
        <location evidence="1">Cell membrane</location>
        <topology evidence="1">Multi-pass membrane protein</topology>
    </subcellularLocation>
</comment>
<feature type="transmembrane region" description="Helical" evidence="6">
    <location>
        <begin position="146"/>
        <end position="165"/>
    </location>
</feature>
<keyword evidence="5 6" id="KW-0472">Membrane</keyword>
<feature type="transmembrane region" description="Helical" evidence="6">
    <location>
        <begin position="185"/>
        <end position="204"/>
    </location>
</feature>
<reference evidence="7 8" key="1">
    <citation type="submission" date="2018-10" db="EMBL/GenBank/DDBJ databases">
        <authorList>
            <person name="Perry B.J."/>
            <person name="Sullivan J.T."/>
            <person name="Murphy R.J.T."/>
            <person name="Ramsay J.P."/>
            <person name="Ronson C.W."/>
        </authorList>
    </citation>
    <scope>NUCLEOTIDE SEQUENCE [LARGE SCALE GENOMIC DNA]</scope>
    <source>
        <strain evidence="7 8">NZP2014</strain>
    </source>
</reference>
<dbReference type="GO" id="GO:0022857">
    <property type="term" value="F:transmembrane transporter activity"/>
    <property type="evidence" value="ECO:0007669"/>
    <property type="project" value="InterPro"/>
</dbReference>
<accession>A0A6M7UEQ6</accession>
<keyword evidence="8" id="KW-1185">Reference proteome</keyword>
<name>A0A6M7UEQ6_9HYPH</name>
<sequence>MVMSAAERPLEMAQGPAEMKPSKVAIDWRGRLLDRAPFLVACLMLALIIGIYGSLQSGVFTLDELNLDTAAAMTLMLAATGQTIVLVRGGIDLSIGGMISLGTVIAATRFTDDPPTTALWALIILALGFVIGALNGLLISLLKLQPFLVTLATWSILNGVAMIILPTDGGSIPGWWVGFASAQLFGVTSPVWMLLVLVLFWWWFRATSIGTTIQATGSNEKSAFLSGVSITRVNLVTYGLSGLFAAGAALFLVTQTGAGSPTVGKDYILPSVAAAVIGGVSLFGGRGHLAGTLIGAFVLTLIGNLVFVLHVSSYWQPVASGVILLLSVLASSVAEKAARNRVQ</sequence>
<dbReference type="Pfam" id="PF02653">
    <property type="entry name" value="BPD_transp_2"/>
    <property type="match status" value="1"/>
</dbReference>
<organism evidence="7 8">
    <name type="scientific">Mesorhizobium erdmanii</name>
    <dbReference type="NCBI Taxonomy" id="1777866"/>
    <lineage>
        <taxon>Bacteria</taxon>
        <taxon>Pseudomonadati</taxon>
        <taxon>Pseudomonadota</taxon>
        <taxon>Alphaproteobacteria</taxon>
        <taxon>Hyphomicrobiales</taxon>
        <taxon>Phyllobacteriaceae</taxon>
        <taxon>Mesorhizobium</taxon>
    </lineage>
</organism>
<protein>
    <submittedName>
        <fullName evidence="7">ABC transporter permease</fullName>
    </submittedName>
</protein>
<keyword evidence="4 6" id="KW-1133">Transmembrane helix</keyword>
<feature type="transmembrane region" description="Helical" evidence="6">
    <location>
        <begin position="36"/>
        <end position="55"/>
    </location>
</feature>
<dbReference type="PANTHER" id="PTHR32196:SF72">
    <property type="entry name" value="RIBOSE IMPORT PERMEASE PROTEIN RBSC"/>
    <property type="match status" value="1"/>
</dbReference>
<dbReference type="GO" id="GO:0005886">
    <property type="term" value="C:plasma membrane"/>
    <property type="evidence" value="ECO:0007669"/>
    <property type="project" value="UniProtKB-SubCell"/>
</dbReference>
<dbReference type="CDD" id="cd06579">
    <property type="entry name" value="TM_PBP1_transp_AraH_like"/>
    <property type="match status" value="1"/>
</dbReference>
<evidence type="ECO:0000256" key="5">
    <source>
        <dbReference type="ARBA" id="ARBA00023136"/>
    </source>
</evidence>
<feature type="transmembrane region" description="Helical" evidence="6">
    <location>
        <begin position="67"/>
        <end position="86"/>
    </location>
</feature>
<feature type="transmembrane region" description="Helical" evidence="6">
    <location>
        <begin position="117"/>
        <end position="139"/>
    </location>
</feature>
<feature type="transmembrane region" description="Helical" evidence="6">
    <location>
        <begin position="267"/>
        <end position="284"/>
    </location>
</feature>
<dbReference type="KEGG" id="merd:EB233_02590"/>
<evidence type="ECO:0000256" key="1">
    <source>
        <dbReference type="ARBA" id="ARBA00004651"/>
    </source>
</evidence>
<dbReference type="PANTHER" id="PTHR32196">
    <property type="entry name" value="ABC TRANSPORTER PERMEASE PROTEIN YPHD-RELATED-RELATED"/>
    <property type="match status" value="1"/>
</dbReference>
<evidence type="ECO:0000256" key="4">
    <source>
        <dbReference type="ARBA" id="ARBA00022989"/>
    </source>
</evidence>
<gene>
    <name evidence="7" type="ORF">EB233_02590</name>
</gene>
<keyword evidence="3 6" id="KW-0812">Transmembrane</keyword>
<dbReference type="AlphaFoldDB" id="A0A6M7UEQ6"/>
<feature type="transmembrane region" description="Helical" evidence="6">
    <location>
        <begin position="93"/>
        <end position="111"/>
    </location>
</feature>
<evidence type="ECO:0000313" key="8">
    <source>
        <dbReference type="Proteomes" id="UP000503339"/>
    </source>
</evidence>
<evidence type="ECO:0000256" key="2">
    <source>
        <dbReference type="ARBA" id="ARBA00022475"/>
    </source>
</evidence>
<evidence type="ECO:0000256" key="3">
    <source>
        <dbReference type="ARBA" id="ARBA00022692"/>
    </source>
</evidence>
<feature type="transmembrane region" description="Helical" evidence="6">
    <location>
        <begin position="289"/>
        <end position="308"/>
    </location>
</feature>
<dbReference type="Proteomes" id="UP000503339">
    <property type="component" value="Chromosome"/>
</dbReference>
<keyword evidence="2" id="KW-1003">Cell membrane</keyword>